<keyword evidence="4 11" id="KW-0347">Helicase</keyword>
<dbReference type="FunFam" id="1.10.10.160:FF:000001">
    <property type="entry name" value="ATP-dependent DNA helicase"/>
    <property type="match status" value="1"/>
</dbReference>
<keyword evidence="2 11" id="KW-0547">Nucleotide-binding</keyword>
<evidence type="ECO:0000256" key="10">
    <source>
        <dbReference type="ARBA" id="ARBA00048988"/>
    </source>
</evidence>
<dbReference type="PANTHER" id="PTHR11070:SF2">
    <property type="entry name" value="ATP-DEPENDENT DNA HELICASE SRS2"/>
    <property type="match status" value="1"/>
</dbReference>
<evidence type="ECO:0000256" key="6">
    <source>
        <dbReference type="ARBA" id="ARBA00023125"/>
    </source>
</evidence>
<evidence type="ECO:0000256" key="2">
    <source>
        <dbReference type="ARBA" id="ARBA00022741"/>
    </source>
</evidence>
<evidence type="ECO:0000256" key="1">
    <source>
        <dbReference type="ARBA" id="ARBA00009922"/>
    </source>
</evidence>
<dbReference type="GO" id="GO:0003677">
    <property type="term" value="F:DNA binding"/>
    <property type="evidence" value="ECO:0007669"/>
    <property type="project" value="UniProtKB-KW"/>
</dbReference>
<proteinExistence type="inferred from homology"/>
<keyword evidence="5 11" id="KW-0067">ATP-binding</keyword>
<dbReference type="Proteomes" id="UP000231162">
    <property type="component" value="Unassembled WGS sequence"/>
</dbReference>
<feature type="binding site" evidence="11">
    <location>
        <begin position="26"/>
        <end position="33"/>
    </location>
    <ligand>
        <name>ATP</name>
        <dbReference type="ChEBI" id="CHEBI:30616"/>
    </ligand>
</feature>
<dbReference type="InterPro" id="IPR014017">
    <property type="entry name" value="DNA_helicase_UvrD-like_C"/>
</dbReference>
<dbReference type="PROSITE" id="PS51217">
    <property type="entry name" value="UVRD_HELICASE_CTER"/>
    <property type="match status" value="1"/>
</dbReference>
<dbReference type="InterPro" id="IPR000212">
    <property type="entry name" value="DNA_helicase_UvrD/REP"/>
</dbReference>
<evidence type="ECO:0000313" key="15">
    <source>
        <dbReference type="Proteomes" id="UP000231162"/>
    </source>
</evidence>
<dbReference type="PROSITE" id="PS51198">
    <property type="entry name" value="UVRD_HELICASE_ATP_BIND"/>
    <property type="match status" value="1"/>
</dbReference>
<evidence type="ECO:0000256" key="4">
    <source>
        <dbReference type="ARBA" id="ARBA00022806"/>
    </source>
</evidence>
<dbReference type="Gene3D" id="3.40.50.300">
    <property type="entry name" value="P-loop containing nucleotide triphosphate hydrolases"/>
    <property type="match status" value="2"/>
</dbReference>
<dbReference type="GO" id="GO:0000725">
    <property type="term" value="P:recombinational repair"/>
    <property type="evidence" value="ECO:0007669"/>
    <property type="project" value="TreeGrafter"/>
</dbReference>
<evidence type="ECO:0000259" key="13">
    <source>
        <dbReference type="PROSITE" id="PS51217"/>
    </source>
</evidence>
<evidence type="ECO:0000256" key="9">
    <source>
        <dbReference type="ARBA" id="ARBA00034808"/>
    </source>
</evidence>
<dbReference type="GO" id="GO:0016887">
    <property type="term" value="F:ATP hydrolysis activity"/>
    <property type="evidence" value="ECO:0007669"/>
    <property type="project" value="RHEA"/>
</dbReference>
<keyword evidence="3 11" id="KW-0378">Hydrolase</keyword>
<dbReference type="Gene3D" id="1.10.486.10">
    <property type="entry name" value="PCRA, domain 4"/>
    <property type="match status" value="1"/>
</dbReference>
<dbReference type="CDD" id="cd17932">
    <property type="entry name" value="DEXQc_UvrD"/>
    <property type="match status" value="1"/>
</dbReference>
<name>A0A2M6R7R1_9BACT</name>
<sequence>MDLLKDLNKEQQRAVTTTEGPVLVLAGAGSGKTRALTHRIAYLLCDRNISPYSICAITFTNKAAQEMIERVNHLLNSKPQTLNSKQTQSFKLKTSNLDLASSLEFRTLGFILPWMGTFHKVAGQILRRELNNSSLPYSSNFVIYDADDQKYLVRKILKDFGRDPKKYNPAGVLHFISGAKNELMTPDQYRPFAKGAFQIVVADVYSEYQKRLVSANAVDFDDIIMLTVTLFKTHPDVIEKYQTLFRYILIDEYQDTNHAQYTLVELLAKKWKNICVVGDDFQAIYGWRGANFQNILDFEKDYPGAVVIKLEQNYRSTDQILHAAQSVIHNNRTRTDKTLWTEKKSDIPVTVVEVDSEVEEAQFVGQEIAALAHHFPSLTSFAVLYRTNAQSRALEEELLHREMPYKIVGGIRFYERKEIKDIIAYLRLIINKNDTLSMERIINVPTRGIGQKTIEHFYTLKYESGGETVIPPKIADFFEMIDVLRGEVATKTPAQMIESVLLKTGYKKWLLDGTLEGESRFENVKELITVAAGHETLDSLLESVALVQDQDSYDGTSDAVTLMTLHSAKGLEFPVVFIVGMEEGVFPHSRSLLDNHELEEERRLCYVGITRAKERLYLLHSRARRLWGNMQVNLRSRFIDEIPAEVKEEI</sequence>
<dbReference type="EC" id="5.6.2.4" evidence="9"/>
<evidence type="ECO:0000256" key="7">
    <source>
        <dbReference type="ARBA" id="ARBA00023235"/>
    </source>
</evidence>
<evidence type="ECO:0000256" key="3">
    <source>
        <dbReference type="ARBA" id="ARBA00022801"/>
    </source>
</evidence>
<dbReference type="EMBL" id="PEZX01000047">
    <property type="protein sequence ID" value="PIS06592.1"/>
    <property type="molecule type" value="Genomic_DNA"/>
</dbReference>
<dbReference type="GO" id="GO:0005829">
    <property type="term" value="C:cytosol"/>
    <property type="evidence" value="ECO:0007669"/>
    <property type="project" value="TreeGrafter"/>
</dbReference>
<dbReference type="InterPro" id="IPR027417">
    <property type="entry name" value="P-loop_NTPase"/>
</dbReference>
<evidence type="ECO:0000313" key="14">
    <source>
        <dbReference type="EMBL" id="PIS06592.1"/>
    </source>
</evidence>
<dbReference type="AlphaFoldDB" id="A0A2M6R7R1"/>
<dbReference type="GO" id="GO:0005524">
    <property type="term" value="F:ATP binding"/>
    <property type="evidence" value="ECO:0007669"/>
    <property type="project" value="UniProtKB-UniRule"/>
</dbReference>
<comment type="catalytic activity">
    <reaction evidence="10">
        <text>ATP + H2O = ADP + phosphate + H(+)</text>
        <dbReference type="Rhea" id="RHEA:13065"/>
        <dbReference type="ChEBI" id="CHEBI:15377"/>
        <dbReference type="ChEBI" id="CHEBI:15378"/>
        <dbReference type="ChEBI" id="CHEBI:30616"/>
        <dbReference type="ChEBI" id="CHEBI:43474"/>
        <dbReference type="ChEBI" id="CHEBI:456216"/>
        <dbReference type="EC" id="5.6.2.4"/>
    </reaction>
</comment>
<dbReference type="SUPFAM" id="SSF52540">
    <property type="entry name" value="P-loop containing nucleoside triphosphate hydrolases"/>
    <property type="match status" value="1"/>
</dbReference>
<dbReference type="PANTHER" id="PTHR11070">
    <property type="entry name" value="UVRD / RECB / PCRA DNA HELICASE FAMILY MEMBER"/>
    <property type="match status" value="1"/>
</dbReference>
<dbReference type="Gene3D" id="1.10.10.160">
    <property type="match status" value="1"/>
</dbReference>
<dbReference type="Pfam" id="PF00580">
    <property type="entry name" value="UvrD-helicase"/>
    <property type="match status" value="1"/>
</dbReference>
<keyword evidence="6" id="KW-0238">DNA-binding</keyword>
<feature type="domain" description="UvrD-like helicase ATP-binding" evidence="12">
    <location>
        <begin position="5"/>
        <end position="317"/>
    </location>
</feature>
<protein>
    <recommendedName>
        <fullName evidence="9">DNA 3'-5' helicase</fullName>
        <ecNumber evidence="9">5.6.2.4</ecNumber>
    </recommendedName>
</protein>
<dbReference type="Pfam" id="PF13361">
    <property type="entry name" value="UvrD_C"/>
    <property type="match status" value="2"/>
</dbReference>
<dbReference type="CDD" id="cd18807">
    <property type="entry name" value="SF1_C_UvrD"/>
    <property type="match status" value="1"/>
</dbReference>
<dbReference type="GO" id="GO:0043138">
    <property type="term" value="F:3'-5' DNA helicase activity"/>
    <property type="evidence" value="ECO:0007669"/>
    <property type="project" value="UniProtKB-EC"/>
</dbReference>
<comment type="similarity">
    <text evidence="1">Belongs to the helicase family. UvrD subfamily.</text>
</comment>
<evidence type="ECO:0000256" key="5">
    <source>
        <dbReference type="ARBA" id="ARBA00022840"/>
    </source>
</evidence>
<dbReference type="InterPro" id="IPR014016">
    <property type="entry name" value="UvrD-like_ATP-bd"/>
</dbReference>
<reference evidence="15" key="1">
    <citation type="submission" date="2017-09" db="EMBL/GenBank/DDBJ databases">
        <title>Depth-based differentiation of microbial function through sediment-hosted aquifers and enrichment of novel symbionts in the deep terrestrial subsurface.</title>
        <authorList>
            <person name="Probst A.J."/>
            <person name="Ladd B."/>
            <person name="Jarett J.K."/>
            <person name="Geller-Mcgrath D.E."/>
            <person name="Sieber C.M.K."/>
            <person name="Emerson J.B."/>
            <person name="Anantharaman K."/>
            <person name="Thomas B.C."/>
            <person name="Malmstrom R."/>
            <person name="Stieglmeier M."/>
            <person name="Klingl A."/>
            <person name="Woyke T."/>
            <person name="Ryan C.M."/>
            <person name="Banfield J.F."/>
        </authorList>
    </citation>
    <scope>NUCLEOTIDE SEQUENCE [LARGE SCALE GENOMIC DNA]</scope>
</reference>
<keyword evidence="7" id="KW-0413">Isomerase</keyword>
<accession>A0A2M6R7R1</accession>
<evidence type="ECO:0000256" key="8">
    <source>
        <dbReference type="ARBA" id="ARBA00034617"/>
    </source>
</evidence>
<dbReference type="InterPro" id="IPR013986">
    <property type="entry name" value="DExx_box_DNA_helicase_dom_sf"/>
</dbReference>
<evidence type="ECO:0000259" key="12">
    <source>
        <dbReference type="PROSITE" id="PS51198"/>
    </source>
</evidence>
<evidence type="ECO:0000256" key="11">
    <source>
        <dbReference type="PROSITE-ProRule" id="PRU00560"/>
    </source>
</evidence>
<dbReference type="GO" id="GO:0033202">
    <property type="term" value="C:DNA helicase complex"/>
    <property type="evidence" value="ECO:0007669"/>
    <property type="project" value="TreeGrafter"/>
</dbReference>
<organism evidence="14 15">
    <name type="scientific">Candidatus Berkelbacteria bacterium CG10_big_fil_rev_8_21_14_0_10_43_14</name>
    <dbReference type="NCBI Taxonomy" id="1974515"/>
    <lineage>
        <taxon>Bacteria</taxon>
        <taxon>Candidatus Berkelbacteria</taxon>
    </lineage>
</organism>
<dbReference type="GO" id="GO:0009314">
    <property type="term" value="P:response to radiation"/>
    <property type="evidence" value="ECO:0007669"/>
    <property type="project" value="UniProtKB-ARBA"/>
</dbReference>
<gene>
    <name evidence="14" type="ORF">COT79_03785</name>
</gene>
<comment type="catalytic activity">
    <reaction evidence="8">
        <text>Couples ATP hydrolysis with the unwinding of duplex DNA by translocating in the 3'-5' direction.</text>
        <dbReference type="EC" id="5.6.2.4"/>
    </reaction>
</comment>
<feature type="domain" description="UvrD-like helicase C-terminal" evidence="13">
    <location>
        <begin position="318"/>
        <end position="570"/>
    </location>
</feature>
<comment type="caution">
    <text evidence="14">The sequence shown here is derived from an EMBL/GenBank/DDBJ whole genome shotgun (WGS) entry which is preliminary data.</text>
</comment>